<dbReference type="EMBL" id="JAGHQL010000084">
    <property type="protein sequence ID" value="KAH0541222.1"/>
    <property type="molecule type" value="Genomic_DNA"/>
</dbReference>
<evidence type="ECO:0000256" key="4">
    <source>
        <dbReference type="ARBA" id="ARBA00022807"/>
    </source>
</evidence>
<evidence type="ECO:0000256" key="2">
    <source>
        <dbReference type="ARBA" id="ARBA00022670"/>
    </source>
</evidence>
<gene>
    <name evidence="5" type="ORF">FGG08_004278</name>
</gene>
<reference evidence="5" key="1">
    <citation type="submission" date="2021-03" db="EMBL/GenBank/DDBJ databases">
        <title>Comparative genomics and phylogenomic investigation of the class Geoglossomycetes provide insights into ecological specialization and systematics.</title>
        <authorList>
            <person name="Melie T."/>
            <person name="Pirro S."/>
            <person name="Miller A.N."/>
            <person name="Quandt A."/>
        </authorList>
    </citation>
    <scope>NUCLEOTIDE SEQUENCE</scope>
    <source>
        <strain evidence="5">GBOQ0MN5Z8</strain>
    </source>
</reference>
<dbReference type="Pfam" id="PF01470">
    <property type="entry name" value="Peptidase_C15"/>
    <property type="match status" value="1"/>
</dbReference>
<dbReference type="PANTHER" id="PTHR23402:SF1">
    <property type="entry name" value="PYROGLUTAMYL-PEPTIDASE I"/>
    <property type="match status" value="1"/>
</dbReference>
<keyword evidence="2" id="KW-0645">Protease</keyword>
<dbReference type="InterPro" id="IPR016125">
    <property type="entry name" value="Peptidase_C15-like"/>
</dbReference>
<proteinExistence type="inferred from homology"/>
<comment type="similarity">
    <text evidence="1">Belongs to the peptidase C15 family.</text>
</comment>
<evidence type="ECO:0000313" key="6">
    <source>
        <dbReference type="Proteomes" id="UP000698800"/>
    </source>
</evidence>
<keyword evidence="4" id="KW-0788">Thiol protease</keyword>
<keyword evidence="3" id="KW-0378">Hydrolase</keyword>
<dbReference type="SUPFAM" id="SSF53182">
    <property type="entry name" value="Pyrrolidone carboxyl peptidase (pyroglutamate aminopeptidase)"/>
    <property type="match status" value="1"/>
</dbReference>
<keyword evidence="6" id="KW-1185">Reference proteome</keyword>
<dbReference type="Proteomes" id="UP000698800">
    <property type="component" value="Unassembled WGS sequence"/>
</dbReference>
<accession>A0A9P8KX88</accession>
<dbReference type="Gene3D" id="3.40.630.20">
    <property type="entry name" value="Peptidase C15, pyroglutamyl peptidase I-like"/>
    <property type="match status" value="1"/>
</dbReference>
<organism evidence="5 6">
    <name type="scientific">Glutinoglossum americanum</name>
    <dbReference type="NCBI Taxonomy" id="1670608"/>
    <lineage>
        <taxon>Eukaryota</taxon>
        <taxon>Fungi</taxon>
        <taxon>Dikarya</taxon>
        <taxon>Ascomycota</taxon>
        <taxon>Pezizomycotina</taxon>
        <taxon>Geoglossomycetes</taxon>
        <taxon>Geoglossales</taxon>
        <taxon>Geoglossaceae</taxon>
        <taxon>Glutinoglossum</taxon>
    </lineage>
</organism>
<comment type="caution">
    <text evidence="5">The sequence shown here is derived from an EMBL/GenBank/DDBJ whole genome shotgun (WGS) entry which is preliminary data.</text>
</comment>
<dbReference type="OrthoDB" id="407146at2759"/>
<protein>
    <recommendedName>
        <fullName evidence="7">Pyroglutamyl-peptidase I</fullName>
    </recommendedName>
</protein>
<evidence type="ECO:0000256" key="3">
    <source>
        <dbReference type="ARBA" id="ARBA00022801"/>
    </source>
</evidence>
<evidence type="ECO:0008006" key="7">
    <source>
        <dbReference type="Google" id="ProtNLM"/>
    </source>
</evidence>
<dbReference type="InterPro" id="IPR036440">
    <property type="entry name" value="Peptidase_C15-like_sf"/>
</dbReference>
<name>A0A9P8KX88_9PEZI</name>
<dbReference type="PANTHER" id="PTHR23402">
    <property type="entry name" value="PROTEASE FAMILY C15 PYROGLUTAMYL-PEPTIDASE I-RELATED"/>
    <property type="match status" value="1"/>
</dbReference>
<evidence type="ECO:0000256" key="1">
    <source>
        <dbReference type="ARBA" id="ARBA00006641"/>
    </source>
</evidence>
<dbReference type="GO" id="GO:0008234">
    <property type="term" value="F:cysteine-type peptidase activity"/>
    <property type="evidence" value="ECO:0007669"/>
    <property type="project" value="UniProtKB-KW"/>
</dbReference>
<dbReference type="GO" id="GO:0006508">
    <property type="term" value="P:proteolysis"/>
    <property type="evidence" value="ECO:0007669"/>
    <property type="project" value="UniProtKB-KW"/>
</dbReference>
<evidence type="ECO:0000313" key="5">
    <source>
        <dbReference type="EMBL" id="KAH0541222.1"/>
    </source>
</evidence>
<sequence>MPVVIGNPDVEVLVTGYGTFGDFDENPAYAIVKTLPSKIQLEQGRRIVLRVYPNPVRVAYRHVLDLVPQLYEQYPDVEYFIHVGVHDETSSYLLEKRARKGPYTRKDVDGRSFEPGTGDEKERWGKLPEELWTGVDVDGILEAMIAEREWDIDSSTDAGLFLCEFIYFNSMAAARGLRKDGRDLKGLFFHVPPEMSPEKIKTGQDTLVRVVREMAGSAHPPEKQ</sequence>
<dbReference type="AlphaFoldDB" id="A0A9P8KX88"/>